<dbReference type="Proteomes" id="UP000198656">
    <property type="component" value="Unassembled WGS sequence"/>
</dbReference>
<accession>A0A1G8J550</accession>
<sequence>MFKKILAGLGIDGAKVNFQLDNNVVELGGIVSGKVYVSGGAIDQVISEISIALEVSSRYKAGDDLRQVHQEIAGAIVASQLMIKANSPEISIPLEFKLPYNIPISTPSTRYQFRTNLDIPGAIDATDIDEIVIKPNHSVQCLLDALASLGFRSKAESGSFNGRFQQFEYVPMQFLRGKLDELEVYFEAREDSIHIVLQIDKKVRGFFASAIDDLDLDERHVNFYLTNDQLRASGQTAEILAGIIQQEYDKIGRY</sequence>
<dbReference type="PANTHER" id="PTHR40053:SF1">
    <property type="entry name" value="SPORULATION-CONTROL PROTEIN SPO0M"/>
    <property type="match status" value="1"/>
</dbReference>
<gene>
    <name evidence="1" type="ORF">SAMN05443529_13119</name>
</gene>
<reference evidence="2" key="1">
    <citation type="submission" date="2016-10" db="EMBL/GenBank/DDBJ databases">
        <authorList>
            <person name="Varghese N."/>
            <person name="Submissions S."/>
        </authorList>
    </citation>
    <scope>NUCLEOTIDE SEQUENCE [LARGE SCALE GENOMIC DNA]</scope>
    <source>
        <strain evidence="2">DSM 8344</strain>
    </source>
</reference>
<keyword evidence="2" id="KW-1185">Reference proteome</keyword>
<dbReference type="STRING" id="1121419.SAMN05443529_13119"/>
<dbReference type="EMBL" id="FNCP01000031">
    <property type="protein sequence ID" value="SDI26117.1"/>
    <property type="molecule type" value="Genomic_DNA"/>
</dbReference>
<evidence type="ECO:0000313" key="1">
    <source>
        <dbReference type="EMBL" id="SDI26117.1"/>
    </source>
</evidence>
<dbReference type="Pfam" id="PF07070">
    <property type="entry name" value="Spo0M"/>
    <property type="match status" value="1"/>
</dbReference>
<organism evidence="1 2">
    <name type="scientific">Desulfosporosinus hippei DSM 8344</name>
    <dbReference type="NCBI Taxonomy" id="1121419"/>
    <lineage>
        <taxon>Bacteria</taxon>
        <taxon>Bacillati</taxon>
        <taxon>Bacillota</taxon>
        <taxon>Clostridia</taxon>
        <taxon>Eubacteriales</taxon>
        <taxon>Desulfitobacteriaceae</taxon>
        <taxon>Desulfosporosinus</taxon>
    </lineage>
</organism>
<dbReference type="InterPro" id="IPR009776">
    <property type="entry name" value="Spore_0_M"/>
</dbReference>
<protein>
    <submittedName>
        <fullName evidence="1">Sporulation-control protein</fullName>
    </submittedName>
</protein>
<name>A0A1G8J550_9FIRM</name>
<dbReference type="RefSeq" id="WP_092335391.1">
    <property type="nucleotide sequence ID" value="NZ_FNCP01000031.1"/>
</dbReference>
<proteinExistence type="predicted"/>
<dbReference type="OrthoDB" id="2351239at2"/>
<dbReference type="AlphaFoldDB" id="A0A1G8J550"/>
<evidence type="ECO:0000313" key="2">
    <source>
        <dbReference type="Proteomes" id="UP000198656"/>
    </source>
</evidence>
<dbReference type="PANTHER" id="PTHR40053">
    <property type="entry name" value="SPORULATION-CONTROL PROTEIN SPO0M"/>
    <property type="match status" value="1"/>
</dbReference>